<dbReference type="Pfam" id="PF10566">
    <property type="entry name" value="Glyco_hydro_97"/>
    <property type="match status" value="1"/>
</dbReference>
<feature type="signal peptide" evidence="4">
    <location>
        <begin position="1"/>
        <end position="28"/>
    </location>
</feature>
<feature type="chain" id="PRO_5047262984" evidence="4">
    <location>
        <begin position="29"/>
        <end position="877"/>
    </location>
</feature>
<dbReference type="InterPro" id="IPR013785">
    <property type="entry name" value="Aldolase_TIM"/>
</dbReference>
<protein>
    <submittedName>
        <fullName evidence="6">Glycoside hydrolase family 97 catalytic domain-containing protein</fullName>
    </submittedName>
</protein>
<dbReference type="RefSeq" id="WP_377857159.1">
    <property type="nucleotide sequence ID" value="NZ_JBHLZU010000020.1"/>
</dbReference>
<dbReference type="InterPro" id="IPR029483">
    <property type="entry name" value="GH97_C"/>
</dbReference>
<gene>
    <name evidence="6" type="ORF">ACFFQA_25450</name>
</gene>
<keyword evidence="7" id="KW-1185">Reference proteome</keyword>
<proteinExistence type="predicted"/>
<keyword evidence="2" id="KW-0326">Glycosidase</keyword>
<dbReference type="InterPro" id="IPR017853">
    <property type="entry name" value="GH"/>
</dbReference>
<dbReference type="Gene3D" id="2.60.40.10">
    <property type="entry name" value="Immunoglobulins"/>
    <property type="match status" value="1"/>
</dbReference>
<dbReference type="Pfam" id="PF14509">
    <property type="entry name" value="GH97_C"/>
    <property type="match status" value="1"/>
</dbReference>
<dbReference type="InterPro" id="IPR052720">
    <property type="entry name" value="Glycosyl_hydrolase_97"/>
</dbReference>
<name>A0ABV6A2A5_9PSEU</name>
<keyword evidence="1 6" id="KW-0378">Hydrolase</keyword>
<dbReference type="InterPro" id="IPR008979">
    <property type="entry name" value="Galactose-bd-like_sf"/>
</dbReference>
<reference evidence="6 7" key="1">
    <citation type="submission" date="2024-09" db="EMBL/GenBank/DDBJ databases">
        <authorList>
            <person name="Sun Q."/>
            <person name="Mori K."/>
        </authorList>
    </citation>
    <scope>NUCLEOTIDE SEQUENCE [LARGE SCALE GENOMIC DNA]</scope>
    <source>
        <strain evidence="6 7">TBRC 7907</strain>
    </source>
</reference>
<feature type="domain" description="Glycosyl hydrolase family 98 putative carbohydrate-binding module" evidence="5">
    <location>
        <begin position="731"/>
        <end position="876"/>
    </location>
</feature>
<evidence type="ECO:0000313" key="7">
    <source>
        <dbReference type="Proteomes" id="UP001589693"/>
    </source>
</evidence>
<dbReference type="Gene3D" id="3.20.20.70">
    <property type="entry name" value="Aldolase class I"/>
    <property type="match status" value="1"/>
</dbReference>
<evidence type="ECO:0000256" key="3">
    <source>
        <dbReference type="SAM" id="MobiDB-lite"/>
    </source>
</evidence>
<dbReference type="InterPro" id="IPR013780">
    <property type="entry name" value="Glyco_hydro_b"/>
</dbReference>
<dbReference type="InterPro" id="IPR019563">
    <property type="entry name" value="GH97_catalytic"/>
</dbReference>
<dbReference type="Gene3D" id="2.60.120.1060">
    <property type="entry name" value="NPCBM/NEW2 domain"/>
    <property type="match status" value="1"/>
</dbReference>
<organism evidence="6 7">
    <name type="scientific">Allokutzneria oryzae</name>
    <dbReference type="NCBI Taxonomy" id="1378989"/>
    <lineage>
        <taxon>Bacteria</taxon>
        <taxon>Bacillati</taxon>
        <taxon>Actinomycetota</taxon>
        <taxon>Actinomycetes</taxon>
        <taxon>Pseudonocardiales</taxon>
        <taxon>Pseudonocardiaceae</taxon>
        <taxon>Allokutzneria</taxon>
    </lineage>
</organism>
<dbReference type="InterPro" id="IPR038637">
    <property type="entry name" value="NPCBM_sf"/>
</dbReference>
<evidence type="ECO:0000256" key="1">
    <source>
        <dbReference type="ARBA" id="ARBA00022801"/>
    </source>
</evidence>
<keyword evidence="4" id="KW-0732">Signal</keyword>
<dbReference type="SUPFAM" id="SSF49785">
    <property type="entry name" value="Galactose-binding domain-like"/>
    <property type="match status" value="1"/>
</dbReference>
<dbReference type="InterPro" id="IPR013783">
    <property type="entry name" value="Ig-like_fold"/>
</dbReference>
<dbReference type="SUPFAM" id="SSF51445">
    <property type="entry name" value="(Trans)glycosidases"/>
    <property type="match status" value="1"/>
</dbReference>
<dbReference type="Gene3D" id="2.70.98.10">
    <property type="match status" value="1"/>
</dbReference>
<evidence type="ECO:0000256" key="2">
    <source>
        <dbReference type="ARBA" id="ARBA00023295"/>
    </source>
</evidence>
<dbReference type="InterPro" id="IPR014718">
    <property type="entry name" value="GH-type_carb-bd"/>
</dbReference>
<dbReference type="InterPro" id="IPR013222">
    <property type="entry name" value="Glyco_hyd_98_carb-bd"/>
</dbReference>
<dbReference type="Proteomes" id="UP001589693">
    <property type="component" value="Unassembled WGS sequence"/>
</dbReference>
<dbReference type="Pfam" id="PF08305">
    <property type="entry name" value="NPCBM"/>
    <property type="match status" value="1"/>
</dbReference>
<sequence>MPLRPAHPLLASAVTAAMVVSLSSPAMAAPPDNAWTVRGPGGVSALVKLDPGSGSVALSVERHGKLLIAPSPVGIRTTAADLTKGLRATGRQNRVVTQQYRMTTGKRLNRTAVMNETRFSFAGAANTRLDLVVRAAPDGVAYRYELPGARDVVVTGEASAFALPGDATAWLMPYNAQHENKRQKTTASAAPTGDYGNPSLFQVGDDYVLLTESDVDGRYAGSSLSHQSGSGTYAVALKDQQIRSTGQTPWRTAIVGDLGAVTESTLVDDLAIPARFTDTSWVRPGKVAWSWLSEHSSPKDFERQKAYVDFAARNGWPYVLVDEGWSDKWVPELARYARAKGVDILLWFHWTSLDTQPERDTVLARVKDWGVKGVKVDFMESDSQARYQWYDTILAETAKRQLMVNFHGSTIPHGLARTWPHVMSMEAIHGAEQNPQPDNDPVHPFVRNVVGSMDYTPGRMETGNKVSTIGHEIALPAAYESAWQHFADKPEAYEKYPEALRFLNQLPTVWDQTEYVSGYPGSDAVIARRNGNRWFVGGVAAGGARTLRAPLAFLGPGRWLVETVRDPRPGQRVDVQRTTSVQTSSATLDIDVHDNGGFGAVICPATPGRLTCYEPVRQVAETSLAITPTSTVDAAAGTSFEVTGTFEVRSARTVTDVVLTPQAPAGWTVQGAPVTAPALGQGRPLSGKWTVKVGANVKPGTFELPVVAEFWDPALARRVHVAKAVRGFVPPNGRAYVSDLSFETETNGYGPVERDRSNNDAAGGDGNQISIGGRKYEKGLGTHATAEISVYLGGKCTAFSSVVGMDDETTSPGSSAFQVLGDGKVLAETGVLRTGGQPVPLSASVIEVRTLTLRVTDGGDGKNFDHADWADAVVDCG</sequence>
<dbReference type="PANTHER" id="PTHR35803:SF2">
    <property type="entry name" value="RETAINING ALPHA-GALACTOSIDASE"/>
    <property type="match status" value="1"/>
</dbReference>
<dbReference type="Gene3D" id="2.60.40.1180">
    <property type="entry name" value="Golgi alpha-mannosidase II"/>
    <property type="match status" value="1"/>
</dbReference>
<dbReference type="EMBL" id="JBHLZU010000020">
    <property type="protein sequence ID" value="MFB9907295.1"/>
    <property type="molecule type" value="Genomic_DNA"/>
</dbReference>
<dbReference type="InterPro" id="IPR018905">
    <property type="entry name" value="A-galactase_NEW3"/>
</dbReference>
<dbReference type="Pfam" id="PF14508">
    <property type="entry name" value="GH97_N"/>
    <property type="match status" value="1"/>
</dbReference>
<evidence type="ECO:0000313" key="6">
    <source>
        <dbReference type="EMBL" id="MFB9907295.1"/>
    </source>
</evidence>
<dbReference type="PANTHER" id="PTHR35803">
    <property type="entry name" value="GLUCAN 1,4-ALPHA-GLUCOSIDASE SUSB-RELATED"/>
    <property type="match status" value="1"/>
</dbReference>
<dbReference type="Pfam" id="PF10633">
    <property type="entry name" value="NPCBM_assoc"/>
    <property type="match status" value="1"/>
</dbReference>
<evidence type="ECO:0000259" key="5">
    <source>
        <dbReference type="SMART" id="SM00776"/>
    </source>
</evidence>
<dbReference type="GO" id="GO:0016787">
    <property type="term" value="F:hydrolase activity"/>
    <property type="evidence" value="ECO:0007669"/>
    <property type="project" value="UniProtKB-KW"/>
</dbReference>
<comment type="caution">
    <text evidence="6">The sequence shown here is derived from an EMBL/GenBank/DDBJ whole genome shotgun (WGS) entry which is preliminary data.</text>
</comment>
<feature type="region of interest" description="Disordered" evidence="3">
    <location>
        <begin position="747"/>
        <end position="768"/>
    </location>
</feature>
<dbReference type="InterPro" id="IPR029486">
    <property type="entry name" value="GH97_N"/>
</dbReference>
<accession>A0ABV6A2A5</accession>
<dbReference type="SMART" id="SM00776">
    <property type="entry name" value="NPCBM"/>
    <property type="match status" value="1"/>
</dbReference>
<evidence type="ECO:0000256" key="4">
    <source>
        <dbReference type="SAM" id="SignalP"/>
    </source>
</evidence>